<evidence type="ECO:0008006" key="4">
    <source>
        <dbReference type="Google" id="ProtNLM"/>
    </source>
</evidence>
<keyword evidence="1" id="KW-1133">Transmembrane helix</keyword>
<dbReference type="Proteomes" id="UP000273675">
    <property type="component" value="Unassembled WGS sequence"/>
</dbReference>
<accession>A0A495CXW1</accession>
<protein>
    <recommendedName>
        <fullName evidence="4">General secretion pathway protein I</fullName>
    </recommendedName>
</protein>
<proteinExistence type="predicted"/>
<keyword evidence="1" id="KW-0472">Membrane</keyword>
<evidence type="ECO:0000313" key="3">
    <source>
        <dbReference type="Proteomes" id="UP000273675"/>
    </source>
</evidence>
<keyword evidence="1" id="KW-0812">Transmembrane</keyword>
<dbReference type="OrthoDB" id="9763453at2"/>
<evidence type="ECO:0000313" key="2">
    <source>
        <dbReference type="EMBL" id="RKQ94132.1"/>
    </source>
</evidence>
<comment type="caution">
    <text evidence="2">The sequence shown here is derived from an EMBL/GenBank/DDBJ whole genome shotgun (WGS) entry which is preliminary data.</text>
</comment>
<evidence type="ECO:0000256" key="1">
    <source>
        <dbReference type="SAM" id="Phobius"/>
    </source>
</evidence>
<feature type="transmembrane region" description="Helical" evidence="1">
    <location>
        <begin position="12"/>
        <end position="34"/>
    </location>
</feature>
<dbReference type="EMBL" id="RBIM01000008">
    <property type="protein sequence ID" value="RKQ94132.1"/>
    <property type="molecule type" value="Genomic_DNA"/>
</dbReference>
<dbReference type="AlphaFoldDB" id="A0A495CXW1"/>
<reference evidence="2 3" key="1">
    <citation type="submission" date="2018-10" db="EMBL/GenBank/DDBJ databases">
        <title>Genomic Encyclopedia of Type Strains, Phase IV (KMG-IV): sequencing the most valuable type-strain genomes for metagenomic binning, comparative biology and taxonomic classification.</title>
        <authorList>
            <person name="Goeker M."/>
        </authorList>
    </citation>
    <scope>NUCLEOTIDE SEQUENCE [LARGE SCALE GENOMIC DNA]</scope>
    <source>
        <strain evidence="2 3">DSM 4734</strain>
    </source>
</reference>
<name>A0A495CXW1_9PROT</name>
<sequence>MSTDRRSDDGFAILEALVALAIAAGVLTATMAGLANLARGARQVDQVQQALLEAQNIESRLRAGLPIDALSGRYPDWRIEFMPVDRPVDPRTGAVLTGVTLERADLPGWQVRLVYVETTRAPDFGGSPHEPG</sequence>
<dbReference type="RefSeq" id="WP_121212381.1">
    <property type="nucleotide sequence ID" value="NZ_RBIM01000008.1"/>
</dbReference>
<organism evidence="2 3">
    <name type="scientific">Maricaulis maris</name>
    <dbReference type="NCBI Taxonomy" id="74318"/>
    <lineage>
        <taxon>Bacteria</taxon>
        <taxon>Pseudomonadati</taxon>
        <taxon>Pseudomonadota</taxon>
        <taxon>Alphaproteobacteria</taxon>
        <taxon>Maricaulales</taxon>
        <taxon>Maricaulaceae</taxon>
        <taxon>Maricaulis</taxon>
    </lineage>
</organism>
<gene>
    <name evidence="2" type="ORF">C7435_3104</name>
</gene>